<protein>
    <recommendedName>
        <fullName evidence="2">C2H2-type domain-containing protein</fullName>
    </recommendedName>
</protein>
<name>A0AAV5WWT5_9BILA</name>
<evidence type="ECO:0000256" key="1">
    <source>
        <dbReference type="PROSITE-ProRule" id="PRU00042"/>
    </source>
</evidence>
<keyword evidence="1" id="KW-0862">Zinc</keyword>
<feature type="domain" description="C2H2-type" evidence="2">
    <location>
        <begin position="31"/>
        <end position="55"/>
    </location>
</feature>
<proteinExistence type="predicted"/>
<keyword evidence="4" id="KW-1185">Reference proteome</keyword>
<dbReference type="InterPro" id="IPR036236">
    <property type="entry name" value="Znf_C2H2_sf"/>
</dbReference>
<dbReference type="AlphaFoldDB" id="A0AAV5WWT5"/>
<dbReference type="InterPro" id="IPR013087">
    <property type="entry name" value="Znf_C2H2_type"/>
</dbReference>
<keyword evidence="1" id="KW-0479">Metal-binding</keyword>
<gene>
    <name evidence="3" type="ORF">PFISCL1PPCAC_25539</name>
</gene>
<dbReference type="PROSITE" id="PS50157">
    <property type="entry name" value="ZINC_FINGER_C2H2_2"/>
    <property type="match status" value="1"/>
</dbReference>
<comment type="caution">
    <text evidence="3">The sequence shown here is derived from an EMBL/GenBank/DDBJ whole genome shotgun (WGS) entry which is preliminary data.</text>
</comment>
<reference evidence="3" key="1">
    <citation type="submission" date="2023-10" db="EMBL/GenBank/DDBJ databases">
        <title>Genome assembly of Pristionchus species.</title>
        <authorList>
            <person name="Yoshida K."/>
            <person name="Sommer R.J."/>
        </authorList>
    </citation>
    <scope>NUCLEOTIDE SEQUENCE</scope>
    <source>
        <strain evidence="3">RS5133</strain>
    </source>
</reference>
<dbReference type="EMBL" id="BTSY01000006">
    <property type="protein sequence ID" value="GMT34242.1"/>
    <property type="molecule type" value="Genomic_DNA"/>
</dbReference>
<feature type="non-terminal residue" evidence="3">
    <location>
        <position position="187"/>
    </location>
</feature>
<organism evidence="3 4">
    <name type="scientific">Pristionchus fissidentatus</name>
    <dbReference type="NCBI Taxonomy" id="1538716"/>
    <lineage>
        <taxon>Eukaryota</taxon>
        <taxon>Metazoa</taxon>
        <taxon>Ecdysozoa</taxon>
        <taxon>Nematoda</taxon>
        <taxon>Chromadorea</taxon>
        <taxon>Rhabditida</taxon>
        <taxon>Rhabditina</taxon>
        <taxon>Diplogasteromorpha</taxon>
        <taxon>Diplogasteroidea</taxon>
        <taxon>Neodiplogasteridae</taxon>
        <taxon>Pristionchus</taxon>
    </lineage>
</organism>
<evidence type="ECO:0000259" key="2">
    <source>
        <dbReference type="PROSITE" id="PS50157"/>
    </source>
</evidence>
<dbReference type="PANTHER" id="PTHR33845:SF1">
    <property type="entry name" value="C2H2-TYPE DOMAIN-CONTAINING PROTEIN"/>
    <property type="match status" value="1"/>
</dbReference>
<accession>A0AAV5WWT5</accession>
<dbReference type="PROSITE" id="PS00028">
    <property type="entry name" value="ZINC_FINGER_C2H2_1"/>
    <property type="match status" value="1"/>
</dbReference>
<evidence type="ECO:0000313" key="3">
    <source>
        <dbReference type="EMBL" id="GMT34242.1"/>
    </source>
</evidence>
<dbReference type="Proteomes" id="UP001432322">
    <property type="component" value="Unassembled WGS sequence"/>
</dbReference>
<sequence length="187" mass="21442">MFDQEPDDVDDEIVTGIPNAFNPAAGPKSLFYCTDCGSSFIRVSNLIKHIENGKHKIRPERTTADIINAILSQRDRELPEGWALRTTRKTGRYPAVTKAFLSALFEQYYAKNAKLKADEAERQMKENKNISPKEWMSNEQIKSFVMDEVEPSEEDLVMTDEEMHEFFHPHLATLFSDVTKPIFTTIP</sequence>
<evidence type="ECO:0000313" key="4">
    <source>
        <dbReference type="Proteomes" id="UP001432322"/>
    </source>
</evidence>
<dbReference type="GO" id="GO:0008270">
    <property type="term" value="F:zinc ion binding"/>
    <property type="evidence" value="ECO:0007669"/>
    <property type="project" value="UniProtKB-KW"/>
</dbReference>
<dbReference type="SUPFAM" id="SSF57667">
    <property type="entry name" value="beta-beta-alpha zinc fingers"/>
    <property type="match status" value="1"/>
</dbReference>
<dbReference type="PANTHER" id="PTHR33845">
    <property type="entry name" value="C2H2-TYPE DOMAIN-CONTAINING PROTEIN"/>
    <property type="match status" value="1"/>
</dbReference>
<keyword evidence="1" id="KW-0863">Zinc-finger</keyword>